<sequence>MCKTCNGTGGINIDHGWHISFNPCPDTNCDFVPDDSGIKILEAKLAEMEEMKHEHVKQRVTHTTTRKERCAV</sequence>
<accession>A0A0U9H5T2</accession>
<gene>
    <name evidence="2" type="ORF">OPHB3_1942</name>
</gene>
<dbReference type="AlphaFoldDB" id="A0A0U9H5T2"/>
<evidence type="ECO:0000313" key="3">
    <source>
        <dbReference type="Proteomes" id="UP000052946"/>
    </source>
</evidence>
<dbReference type="Proteomes" id="UP000052946">
    <property type="component" value="Unassembled WGS sequence"/>
</dbReference>
<name>A0A0U9H5T2_9BACI</name>
<reference evidence="3" key="1">
    <citation type="submission" date="2015-07" db="EMBL/GenBank/DDBJ databases">
        <title>Draft Genome Sequence of Oceanobacillus picturae Heshi-B3 that Was Isolated from Fermented Rice Bran with Aging Salted Mackerel, Which Was Named Heshiko as Traditional Fermented Seafood in Japan.</title>
        <authorList>
            <person name="Akuzawa S."/>
            <person name="Nakagawa J."/>
            <person name="Kanekatsu T."/>
            <person name="Kanesaki Y."/>
            <person name="Suzuki T."/>
        </authorList>
    </citation>
    <scope>NUCLEOTIDE SEQUENCE [LARGE SCALE GENOMIC DNA]</scope>
    <source>
        <strain evidence="3">Heshi-B3</strain>
    </source>
</reference>
<dbReference type="OrthoDB" id="2973619at2"/>
<evidence type="ECO:0000313" key="2">
    <source>
        <dbReference type="EMBL" id="GAQ18003.1"/>
    </source>
</evidence>
<feature type="region of interest" description="Disordered" evidence="1">
    <location>
        <begin position="52"/>
        <end position="72"/>
    </location>
</feature>
<evidence type="ECO:0000256" key="1">
    <source>
        <dbReference type="SAM" id="MobiDB-lite"/>
    </source>
</evidence>
<reference evidence="2 3" key="2">
    <citation type="journal article" date="2016" name="Genome Announc.">
        <title>Draft Genome Sequence of Oceanobacillus picturae Heshi-B3, Isolated from Fermented Rice Bran in a Traditional Japanese Seafood Dish.</title>
        <authorList>
            <person name="Akuzawa S."/>
            <person name="Nagaoka J."/>
            <person name="Kanekatsu M."/>
            <person name="Kanesaki Y."/>
            <person name="Suzuki T."/>
        </authorList>
    </citation>
    <scope>NUCLEOTIDE SEQUENCE [LARGE SCALE GENOMIC DNA]</scope>
    <source>
        <strain evidence="2 3">Heshi-B3</strain>
    </source>
</reference>
<proteinExistence type="predicted"/>
<protein>
    <submittedName>
        <fullName evidence="2">Uncharacterized protein</fullName>
    </submittedName>
</protein>
<comment type="caution">
    <text evidence="2">The sequence shown here is derived from an EMBL/GenBank/DDBJ whole genome shotgun (WGS) entry which is preliminary data.</text>
</comment>
<dbReference type="EMBL" id="BBXV01000023">
    <property type="protein sequence ID" value="GAQ18003.1"/>
    <property type="molecule type" value="Genomic_DNA"/>
</dbReference>
<organism evidence="2 3">
    <name type="scientific">Oceanobacillus picturae</name>
    <dbReference type="NCBI Taxonomy" id="171693"/>
    <lineage>
        <taxon>Bacteria</taxon>
        <taxon>Bacillati</taxon>
        <taxon>Bacillota</taxon>
        <taxon>Bacilli</taxon>
        <taxon>Bacillales</taxon>
        <taxon>Bacillaceae</taxon>
        <taxon>Oceanobacillus</taxon>
    </lineage>
</organism>
<dbReference type="RefSeq" id="WP_153004889.1">
    <property type="nucleotide sequence ID" value="NZ_BBXV01000023.1"/>
</dbReference>